<comment type="caution">
    <text evidence="2">The sequence shown here is derived from an EMBL/GenBank/DDBJ whole genome shotgun (WGS) entry which is preliminary data.</text>
</comment>
<reference evidence="2 3" key="1">
    <citation type="journal article" date="2018" name="Nat. Genet.">
        <title>The Rosa genome provides new insights in the design of modern roses.</title>
        <authorList>
            <person name="Bendahmane M."/>
        </authorList>
    </citation>
    <scope>NUCLEOTIDE SEQUENCE [LARGE SCALE GENOMIC DNA]</scope>
    <source>
        <strain evidence="3">cv. Old Blush</strain>
    </source>
</reference>
<dbReference type="EMBL" id="PDCK01000043">
    <property type="protein sequence ID" value="PRQ29567.1"/>
    <property type="molecule type" value="Genomic_DNA"/>
</dbReference>
<dbReference type="OrthoDB" id="2095648at2759"/>
<dbReference type="InterPro" id="IPR036047">
    <property type="entry name" value="F-box-like_dom_sf"/>
</dbReference>
<dbReference type="OMA" id="EEIVWDS"/>
<gene>
    <name evidence="2" type="ORF">RchiOBHm_Chr5g0015251</name>
</gene>
<feature type="domain" description="F-box" evidence="1">
    <location>
        <begin position="21"/>
        <end position="68"/>
    </location>
</feature>
<dbReference type="SUPFAM" id="SSF81383">
    <property type="entry name" value="F-box domain"/>
    <property type="match status" value="1"/>
</dbReference>
<dbReference type="SUPFAM" id="SSF52047">
    <property type="entry name" value="RNI-like"/>
    <property type="match status" value="1"/>
</dbReference>
<dbReference type="Gene3D" id="3.80.10.10">
    <property type="entry name" value="Ribonuclease Inhibitor"/>
    <property type="match status" value="1"/>
</dbReference>
<dbReference type="PANTHER" id="PTHR38926">
    <property type="entry name" value="F-BOX DOMAIN CONTAINING PROTEIN, EXPRESSED"/>
    <property type="match status" value="1"/>
</dbReference>
<dbReference type="InterPro" id="IPR006553">
    <property type="entry name" value="Leu-rich_rpt_Cys-con_subtyp"/>
</dbReference>
<dbReference type="CDD" id="cd22164">
    <property type="entry name" value="F-box_AtSKIP19-like"/>
    <property type="match status" value="1"/>
</dbReference>
<evidence type="ECO:0000259" key="1">
    <source>
        <dbReference type="PROSITE" id="PS50181"/>
    </source>
</evidence>
<keyword evidence="3" id="KW-1185">Reference proteome</keyword>
<dbReference type="Proteomes" id="UP000238479">
    <property type="component" value="Chromosome 5"/>
</dbReference>
<accession>A0A2P6Q5V8</accession>
<protein>
    <submittedName>
        <fullName evidence="2">Putative F-box domain, leucine-rich repeat domain, L domain-containing protein</fullName>
    </submittedName>
</protein>
<dbReference type="PANTHER" id="PTHR38926:SF2">
    <property type="entry name" value="F-BOX_LRR-REPEAT PROTEIN 21-RELATED"/>
    <property type="match status" value="1"/>
</dbReference>
<dbReference type="AlphaFoldDB" id="A0A2P6Q5V8"/>
<dbReference type="Pfam" id="PF13516">
    <property type="entry name" value="LRR_6"/>
    <property type="match status" value="2"/>
</dbReference>
<dbReference type="InterPro" id="IPR032675">
    <property type="entry name" value="LRR_dom_sf"/>
</dbReference>
<name>A0A2P6Q5V8_ROSCH</name>
<dbReference type="Pfam" id="PF12937">
    <property type="entry name" value="F-box-like"/>
    <property type="match status" value="1"/>
</dbReference>
<dbReference type="SMART" id="SM00256">
    <property type="entry name" value="FBOX"/>
    <property type="match status" value="1"/>
</dbReference>
<dbReference type="Gramene" id="PRQ29567">
    <property type="protein sequence ID" value="PRQ29567"/>
    <property type="gene ID" value="RchiOBHm_Chr5g0015251"/>
</dbReference>
<organism evidence="2 3">
    <name type="scientific">Rosa chinensis</name>
    <name type="common">China rose</name>
    <dbReference type="NCBI Taxonomy" id="74649"/>
    <lineage>
        <taxon>Eukaryota</taxon>
        <taxon>Viridiplantae</taxon>
        <taxon>Streptophyta</taxon>
        <taxon>Embryophyta</taxon>
        <taxon>Tracheophyta</taxon>
        <taxon>Spermatophyta</taxon>
        <taxon>Magnoliopsida</taxon>
        <taxon>eudicotyledons</taxon>
        <taxon>Gunneridae</taxon>
        <taxon>Pentapetalae</taxon>
        <taxon>rosids</taxon>
        <taxon>fabids</taxon>
        <taxon>Rosales</taxon>
        <taxon>Rosaceae</taxon>
        <taxon>Rosoideae</taxon>
        <taxon>Rosoideae incertae sedis</taxon>
        <taxon>Rosa</taxon>
    </lineage>
</organism>
<dbReference type="PROSITE" id="PS50181">
    <property type="entry name" value="FBOX"/>
    <property type="match status" value="1"/>
</dbReference>
<sequence length="346" mass="39694">MVRSSTKRNRLNSTELPNRTRRNWSELPEELTFQVLSRLGAIDVLTSAQKVCTQWRRMCKHPMVWRTIDMANDHFFHEVHYDLDKMCRHAVDRSFGRVEDINVEYFGTDELLKYITDSSSGIKRLSLAHCPRITDKGLTEVAPKLPLLEDLVITSCKNISHEPLKVIGSSCPLLKSFKLDTWFKLPEDEVYDDTVFNIEEGEDTDVEVEANAEVNANAVAEVVMDREMDADALAIAGSMHGLHHLQLFRNELTNDGLSEILDHCPRLESLDLRYCYNLNLKGDLGIKCAERIKRLQLPDNSTDIPETDLLKKDTVWFTYRSADDVEGRVADVIIGKTIDFTDDYEW</sequence>
<dbReference type="InterPro" id="IPR001810">
    <property type="entry name" value="F-box_dom"/>
</dbReference>
<evidence type="ECO:0000313" key="2">
    <source>
        <dbReference type="EMBL" id="PRQ29567.1"/>
    </source>
</evidence>
<dbReference type="Gene3D" id="1.20.1280.50">
    <property type="match status" value="1"/>
</dbReference>
<proteinExistence type="predicted"/>
<dbReference type="InterPro" id="IPR001611">
    <property type="entry name" value="Leu-rich_rpt"/>
</dbReference>
<dbReference type="SMART" id="SM00367">
    <property type="entry name" value="LRR_CC"/>
    <property type="match status" value="3"/>
</dbReference>
<evidence type="ECO:0000313" key="3">
    <source>
        <dbReference type="Proteomes" id="UP000238479"/>
    </source>
</evidence>